<keyword evidence="2" id="KW-0813">Transport</keyword>
<dbReference type="PROSITE" id="PS50893">
    <property type="entry name" value="ABC_TRANSPORTER_2"/>
    <property type="match status" value="1"/>
</dbReference>
<name>A0A4Q0MLX7_9HYPH</name>
<dbReference type="Gene3D" id="3.40.50.300">
    <property type="entry name" value="P-loop containing nucleotide triphosphate hydrolases"/>
    <property type="match status" value="1"/>
</dbReference>
<dbReference type="Proteomes" id="UP000289708">
    <property type="component" value="Unassembled WGS sequence"/>
</dbReference>
<dbReference type="GO" id="GO:0016887">
    <property type="term" value="F:ATP hydrolysis activity"/>
    <property type="evidence" value="ECO:0007669"/>
    <property type="project" value="InterPro"/>
</dbReference>
<dbReference type="InterPro" id="IPR027417">
    <property type="entry name" value="P-loop_NTPase"/>
</dbReference>
<dbReference type="SMART" id="SM00382">
    <property type="entry name" value="AAA"/>
    <property type="match status" value="1"/>
</dbReference>
<dbReference type="GO" id="GO:0055085">
    <property type="term" value="P:transmembrane transport"/>
    <property type="evidence" value="ECO:0007669"/>
    <property type="project" value="UniProtKB-ARBA"/>
</dbReference>
<evidence type="ECO:0000313" key="6">
    <source>
        <dbReference type="EMBL" id="RXF74445.1"/>
    </source>
</evidence>
<protein>
    <submittedName>
        <fullName evidence="6">ABC transporter ATP-binding protein</fullName>
    </submittedName>
</protein>
<gene>
    <name evidence="6" type="ORF">EK403_06440</name>
</gene>
<dbReference type="EMBL" id="RYFI01000004">
    <property type="protein sequence ID" value="RXF74445.1"/>
    <property type="molecule type" value="Genomic_DNA"/>
</dbReference>
<dbReference type="InterPro" id="IPR017871">
    <property type="entry name" value="ABC_transporter-like_CS"/>
</dbReference>
<keyword evidence="4 6" id="KW-0067">ATP-binding</keyword>
<dbReference type="Pfam" id="PF00005">
    <property type="entry name" value="ABC_tran"/>
    <property type="match status" value="1"/>
</dbReference>
<keyword evidence="7" id="KW-1185">Reference proteome</keyword>
<dbReference type="GO" id="GO:0005524">
    <property type="term" value="F:ATP binding"/>
    <property type="evidence" value="ECO:0007669"/>
    <property type="project" value="UniProtKB-KW"/>
</dbReference>
<dbReference type="InterPro" id="IPR003593">
    <property type="entry name" value="AAA+_ATPase"/>
</dbReference>
<dbReference type="PANTHER" id="PTHR43776">
    <property type="entry name" value="TRANSPORT ATP-BINDING PROTEIN"/>
    <property type="match status" value="1"/>
</dbReference>
<evidence type="ECO:0000313" key="7">
    <source>
        <dbReference type="Proteomes" id="UP000289708"/>
    </source>
</evidence>
<organism evidence="6 7">
    <name type="scientific">Hansschlegelia zhihuaiae</name>
    <dbReference type="NCBI Taxonomy" id="405005"/>
    <lineage>
        <taxon>Bacteria</taxon>
        <taxon>Pseudomonadati</taxon>
        <taxon>Pseudomonadota</taxon>
        <taxon>Alphaproteobacteria</taxon>
        <taxon>Hyphomicrobiales</taxon>
        <taxon>Methylopilaceae</taxon>
        <taxon>Hansschlegelia</taxon>
    </lineage>
</organism>
<dbReference type="PANTHER" id="PTHR43776:SF7">
    <property type="entry name" value="D,D-DIPEPTIDE TRANSPORT ATP-BINDING PROTEIN DDPF-RELATED"/>
    <property type="match status" value="1"/>
</dbReference>
<comment type="caution">
    <text evidence="6">The sequence shown here is derived from an EMBL/GenBank/DDBJ whole genome shotgun (WGS) entry which is preliminary data.</text>
</comment>
<dbReference type="InterPro" id="IPR003439">
    <property type="entry name" value="ABC_transporter-like_ATP-bd"/>
</dbReference>
<reference evidence="6 7" key="1">
    <citation type="submission" date="2018-12" db="EMBL/GenBank/DDBJ databases">
        <title>bacterium Hansschlegelia zhihuaiae S113.</title>
        <authorList>
            <person name="He J."/>
        </authorList>
    </citation>
    <scope>NUCLEOTIDE SEQUENCE [LARGE SCALE GENOMIC DNA]</scope>
    <source>
        <strain evidence="6 7">S 113</strain>
    </source>
</reference>
<proteinExistence type="inferred from homology"/>
<evidence type="ECO:0000256" key="1">
    <source>
        <dbReference type="ARBA" id="ARBA00005417"/>
    </source>
</evidence>
<evidence type="ECO:0000256" key="4">
    <source>
        <dbReference type="ARBA" id="ARBA00022840"/>
    </source>
</evidence>
<dbReference type="RefSeq" id="WP_128776670.1">
    <property type="nucleotide sequence ID" value="NZ_RYFI01000004.1"/>
</dbReference>
<dbReference type="AlphaFoldDB" id="A0A4Q0MLX7"/>
<dbReference type="InterPro" id="IPR050319">
    <property type="entry name" value="ABC_transp_ATP-bind"/>
</dbReference>
<dbReference type="OrthoDB" id="9815712at2"/>
<sequence>MAASDAPALEARGLTKRFGRRGLFGGGAPVTAVDRVTLGVSRGETLGIVGESGSGKSTIARMMVGLLAPDEGEVALAGAEIDVRSHKGRKVLRHRVQFVFQDPAGAFNPRRTIGEAIEAPLIGLLGRPRAERRERVAELLEQVGLRPDHAARFPHAFSGGQLQRVGIARALAAEPGIVALDEPVSALDVSVQAQILALLRKLREERGLTMIFVSHDLAVVEALCDRVAVMRRGRIIEEGPCREVLSKPCEGYTRALLDAARGVAA</sequence>
<dbReference type="CDD" id="cd03257">
    <property type="entry name" value="ABC_NikE_OppD_transporters"/>
    <property type="match status" value="1"/>
</dbReference>
<keyword evidence="3" id="KW-0547">Nucleotide-binding</keyword>
<feature type="domain" description="ABC transporter" evidence="5">
    <location>
        <begin position="9"/>
        <end position="257"/>
    </location>
</feature>
<evidence type="ECO:0000256" key="2">
    <source>
        <dbReference type="ARBA" id="ARBA00022448"/>
    </source>
</evidence>
<comment type="similarity">
    <text evidence="1">Belongs to the ABC transporter superfamily.</text>
</comment>
<accession>A0A4Q0MLX7</accession>
<evidence type="ECO:0000259" key="5">
    <source>
        <dbReference type="PROSITE" id="PS50893"/>
    </source>
</evidence>
<evidence type="ECO:0000256" key="3">
    <source>
        <dbReference type="ARBA" id="ARBA00022741"/>
    </source>
</evidence>
<dbReference type="PROSITE" id="PS00211">
    <property type="entry name" value="ABC_TRANSPORTER_1"/>
    <property type="match status" value="1"/>
</dbReference>
<dbReference type="SUPFAM" id="SSF52540">
    <property type="entry name" value="P-loop containing nucleoside triphosphate hydrolases"/>
    <property type="match status" value="1"/>
</dbReference>